<organism evidence="4 5">
    <name type="scientific">Phytophthora citrophthora</name>
    <dbReference type="NCBI Taxonomy" id="4793"/>
    <lineage>
        <taxon>Eukaryota</taxon>
        <taxon>Sar</taxon>
        <taxon>Stramenopiles</taxon>
        <taxon>Oomycota</taxon>
        <taxon>Peronosporomycetes</taxon>
        <taxon>Peronosporales</taxon>
        <taxon>Peronosporaceae</taxon>
        <taxon>Phytophthora</taxon>
    </lineage>
</organism>
<dbReference type="PROSITE" id="PS50011">
    <property type="entry name" value="PROTEIN_KINASE_DOM"/>
    <property type="match status" value="1"/>
</dbReference>
<dbReference type="GO" id="GO:0004674">
    <property type="term" value="F:protein serine/threonine kinase activity"/>
    <property type="evidence" value="ECO:0007669"/>
    <property type="project" value="TreeGrafter"/>
</dbReference>
<dbReference type="InterPro" id="IPR051681">
    <property type="entry name" value="Ser/Thr_Kinases-Pseudokinases"/>
</dbReference>
<name>A0AAD9GXY5_9STRA</name>
<feature type="domain" description="Protein kinase" evidence="3">
    <location>
        <begin position="237"/>
        <end position="509"/>
    </location>
</feature>
<evidence type="ECO:0000313" key="5">
    <source>
        <dbReference type="Proteomes" id="UP001259832"/>
    </source>
</evidence>
<comment type="caution">
    <text evidence="4">The sequence shown here is derived from an EMBL/GenBank/DDBJ whole genome shotgun (WGS) entry which is preliminary data.</text>
</comment>
<feature type="compositionally biased region" description="Polar residues" evidence="1">
    <location>
        <begin position="127"/>
        <end position="142"/>
    </location>
</feature>
<dbReference type="InterPro" id="IPR011009">
    <property type="entry name" value="Kinase-like_dom_sf"/>
</dbReference>
<dbReference type="Pfam" id="PF00069">
    <property type="entry name" value="Pkinase"/>
    <property type="match status" value="1"/>
</dbReference>
<dbReference type="Proteomes" id="UP001259832">
    <property type="component" value="Unassembled WGS sequence"/>
</dbReference>
<evidence type="ECO:0000256" key="1">
    <source>
        <dbReference type="SAM" id="MobiDB-lite"/>
    </source>
</evidence>
<accession>A0AAD9GXY5</accession>
<keyword evidence="4" id="KW-0418">Kinase</keyword>
<keyword evidence="2" id="KW-0812">Transmembrane</keyword>
<keyword evidence="5" id="KW-1185">Reference proteome</keyword>
<evidence type="ECO:0000259" key="3">
    <source>
        <dbReference type="PROSITE" id="PS50011"/>
    </source>
</evidence>
<feature type="region of interest" description="Disordered" evidence="1">
    <location>
        <begin position="119"/>
        <end position="162"/>
    </location>
</feature>
<dbReference type="InterPro" id="IPR000719">
    <property type="entry name" value="Prot_kinase_dom"/>
</dbReference>
<dbReference type="PROSITE" id="PS00108">
    <property type="entry name" value="PROTEIN_KINASE_ST"/>
    <property type="match status" value="1"/>
</dbReference>
<keyword evidence="2" id="KW-1133">Transmembrane helix</keyword>
<reference evidence="4" key="1">
    <citation type="submission" date="2023-08" db="EMBL/GenBank/DDBJ databases">
        <title>Reference Genome Resource for the Citrus Pathogen Phytophthora citrophthora.</title>
        <authorList>
            <person name="Moller H."/>
            <person name="Coetzee B."/>
            <person name="Rose L.J."/>
            <person name="Van Niekerk J.M."/>
        </authorList>
    </citation>
    <scope>NUCLEOTIDE SEQUENCE</scope>
    <source>
        <strain evidence="4">STE-U-9442</strain>
    </source>
</reference>
<feature type="compositionally biased region" description="Low complexity" evidence="1">
    <location>
        <begin position="193"/>
        <end position="216"/>
    </location>
</feature>
<keyword evidence="4" id="KW-0808">Transferase</keyword>
<dbReference type="Gene3D" id="1.10.510.10">
    <property type="entry name" value="Transferase(Phosphotransferase) domain 1"/>
    <property type="match status" value="1"/>
</dbReference>
<dbReference type="SMART" id="SM00220">
    <property type="entry name" value="S_TKc"/>
    <property type="match status" value="1"/>
</dbReference>
<evidence type="ECO:0000313" key="4">
    <source>
        <dbReference type="EMBL" id="KAK1946639.1"/>
    </source>
</evidence>
<feature type="region of interest" description="Disordered" evidence="1">
    <location>
        <begin position="191"/>
        <end position="220"/>
    </location>
</feature>
<dbReference type="GO" id="GO:0005524">
    <property type="term" value="F:ATP binding"/>
    <property type="evidence" value="ECO:0007669"/>
    <property type="project" value="InterPro"/>
</dbReference>
<keyword evidence="2" id="KW-0472">Membrane</keyword>
<dbReference type="Gene3D" id="3.30.200.20">
    <property type="entry name" value="Phosphorylase Kinase, domain 1"/>
    <property type="match status" value="1"/>
</dbReference>
<dbReference type="AlphaFoldDB" id="A0AAD9GXY5"/>
<dbReference type="PANTHER" id="PTHR44329">
    <property type="entry name" value="SERINE/THREONINE-PROTEIN KINASE TNNI3K-RELATED"/>
    <property type="match status" value="1"/>
</dbReference>
<dbReference type="PANTHER" id="PTHR44329:SF214">
    <property type="entry name" value="PROTEIN KINASE DOMAIN-CONTAINING PROTEIN"/>
    <property type="match status" value="1"/>
</dbReference>
<gene>
    <name evidence="4" type="ORF">P3T76_002191</name>
</gene>
<evidence type="ECO:0000256" key="2">
    <source>
        <dbReference type="SAM" id="Phobius"/>
    </source>
</evidence>
<dbReference type="SUPFAM" id="SSF56112">
    <property type="entry name" value="Protein kinase-like (PK-like)"/>
    <property type="match status" value="1"/>
</dbReference>
<dbReference type="InterPro" id="IPR008271">
    <property type="entry name" value="Ser/Thr_kinase_AS"/>
</dbReference>
<sequence>MRGFRRLLDASASASTSPSSDFPYAIVIGSAVGVLAVILIVVGLFFYCKERKRNKELALEPYVNLAPNPPASQLSPGIATAANQRSVNNPTKLQLSGSMDAHAGFYVMTSPVNTSVLPPAVLKPTGSHGSSSRLEPQSSSFLASDPSVHKSEGQSFDKSFHDTQDLDMFDTSARSRINSFEGHESFRRAMGYSDNSSSAQTANSNSNNNDSAWPSSGHGGLWDDPSIVTARIPMDRITPGEVISRGGFGEVLRGTYKERDVAIKRLLPESRKDLAKIEEFLAEVKLQAALEHERVVKFVGVAWDSLTDLCVVSEFMDGGDLRALLIRFDEVDHRPMGFDAEKSRVALDVAHALTFLHCLDPMVLHRDLKSKNILLDRRWRAKLTDFGVSRERSDRTMTAGVGTSLWMAPEVMMGERYDEKADLFSFGIVLSELDSHKLPYASAKITETGRVIPDPAILQLVSSGRLSVDFTPPASPALEAMVHLGKACVAFEPDARPTAAQALYQMQLVMRAFAQEEAEESYVF</sequence>
<feature type="transmembrane region" description="Helical" evidence="2">
    <location>
        <begin position="22"/>
        <end position="47"/>
    </location>
</feature>
<protein>
    <submittedName>
        <fullName evidence="4">Serine/threonine-protein kinase drkB</fullName>
    </submittedName>
</protein>
<dbReference type="EMBL" id="JASMQC010000003">
    <property type="protein sequence ID" value="KAK1946639.1"/>
    <property type="molecule type" value="Genomic_DNA"/>
</dbReference>
<proteinExistence type="predicted"/>